<organism evidence="2 3">
    <name type="scientific">Arthrobacter sunyaminii</name>
    <dbReference type="NCBI Taxonomy" id="2816859"/>
    <lineage>
        <taxon>Bacteria</taxon>
        <taxon>Bacillati</taxon>
        <taxon>Actinomycetota</taxon>
        <taxon>Actinomycetes</taxon>
        <taxon>Micrococcales</taxon>
        <taxon>Micrococcaceae</taxon>
        <taxon>Arthrobacter</taxon>
    </lineage>
</organism>
<dbReference type="EMBL" id="CP076456">
    <property type="protein sequence ID" value="QWQ36713.1"/>
    <property type="molecule type" value="Genomic_DNA"/>
</dbReference>
<accession>A0A975XL89</accession>
<proteinExistence type="predicted"/>
<dbReference type="Pfam" id="PF13625">
    <property type="entry name" value="Helicase_C_3"/>
    <property type="match status" value="1"/>
</dbReference>
<name>A0A975XL89_9MICC</name>
<dbReference type="InterPro" id="IPR032830">
    <property type="entry name" value="XPB/Ssl2_N"/>
</dbReference>
<reference evidence="2" key="1">
    <citation type="submission" date="2021-06" db="EMBL/GenBank/DDBJ databases">
        <title>Novel species in genus Arthrobacter.</title>
        <authorList>
            <person name="Zhang G."/>
        </authorList>
    </citation>
    <scope>NUCLEOTIDE SEQUENCE</scope>
    <source>
        <strain evidence="2">Zg-ZUI122</strain>
    </source>
</reference>
<keyword evidence="2" id="KW-0547">Nucleotide-binding</keyword>
<gene>
    <name evidence="2" type="ORF">KG104_02565</name>
</gene>
<dbReference type="KEGG" id="asun:KG104_02565"/>
<dbReference type="GO" id="GO:0004386">
    <property type="term" value="F:helicase activity"/>
    <property type="evidence" value="ECO:0007669"/>
    <property type="project" value="UniProtKB-KW"/>
</dbReference>
<keyword evidence="2" id="KW-0067">ATP-binding</keyword>
<keyword evidence="2" id="KW-0378">Hydrolase</keyword>
<keyword evidence="3" id="KW-1185">Reference proteome</keyword>
<keyword evidence="2" id="KW-0347">Helicase</keyword>
<evidence type="ECO:0000313" key="3">
    <source>
        <dbReference type="Proteomes" id="UP000680588"/>
    </source>
</evidence>
<protein>
    <submittedName>
        <fullName evidence="2">Helicase-associated domain-containing protein</fullName>
    </submittedName>
</protein>
<evidence type="ECO:0000313" key="2">
    <source>
        <dbReference type="EMBL" id="QWQ36713.1"/>
    </source>
</evidence>
<sequence>MSAIRALAEDLAARSDDQLRELLAARPDLVLPPVPDFQALAARASTRISVQRVLEKLTSPELQVLEAVDLTTNENSHLSTTASWLKSAIAGSTIKALDAILNHLHALALLRRATPHPGAPKADAGRRFYLPVSVLGEALGAYPAGLGRPYSTLAVQQPEFGQRLVGIVEGLRQSGIPMERADTPATAAHSLHHLVSDPAGWSMLMADAPQQTLDLLRRFKYSPVGTIPKKAALGRAVLDNPSPTPVEWLIARGLLVPLDALHVELPRPVGQASRGHVIVSDFKLSPPVPATRRVSNNVRDNAAFGAVAETLRLVTELLTLAASTPISTLRSGGVGVREVRRVSEALRVDVPSTAWLLELAALAGLLSLDVTTSRWCITEETWLTLDRHEQWKQLVSAWLEADRAPSLVGSPLPGGGAVNALAAEASRPDAPLVRKRSLEMLSAMLEEDTAEEGSTGALDGESLVGALTWHQPRLQRRFARLVPGILKEAAQLGLLGSGALTGLGAAVAAGDWDTAVERLRNALPEPLNSFLLQADLTAVAPGYLEPGVARKLASIAVAEGQGPATIYRFSADSIRRALDDGQSAADILDFLRRHSATEVPQPLRYLVEDTSARYGRLRVGAMASYLRSDDEDGLSGLMVDPGTAALGLVRLSPTVIGSVASPQELSHTLRELGYTPALEGRARPVAGSHAHPPITVPASSRTRLNPWELTDEDIADQLAALRGSGPPVAGRSESQPLIGLEILREAIRTRSSVRMGVVDSQGNQRQEIFVPLSVTDGRVRVFDPRRDVERVVSVHRIMDVEIVEDTPAHG</sequence>
<evidence type="ECO:0000259" key="1">
    <source>
        <dbReference type="Pfam" id="PF13625"/>
    </source>
</evidence>
<dbReference type="AlphaFoldDB" id="A0A975XL89"/>
<feature type="domain" description="Helicase XPB/Ssl2 N-terminal" evidence="1">
    <location>
        <begin position="530"/>
        <end position="651"/>
    </location>
</feature>
<dbReference type="RefSeq" id="WP_207348511.1">
    <property type="nucleotide sequence ID" value="NZ_CP076456.1"/>
</dbReference>
<dbReference type="Proteomes" id="UP000680588">
    <property type="component" value="Chromosome"/>
</dbReference>